<comment type="catalytic activity">
    <reaction evidence="12">
        <text>exonucleolytic cleavage in the 5'- to 3'-direction to yield nucleoside 3'-phosphates.</text>
        <dbReference type="EC" id="3.1.12.1"/>
    </reaction>
</comment>
<evidence type="ECO:0000256" key="3">
    <source>
        <dbReference type="ARBA" id="ARBA00022759"/>
    </source>
</evidence>
<keyword evidence="2 14" id="KW-0479">Metal-binding</keyword>
<dbReference type="InterPro" id="IPR042211">
    <property type="entry name" value="CRISPR-assoc_Cas1_N"/>
</dbReference>
<comment type="similarity">
    <text evidence="14">Belongs to the CRISPR-associated endonuclease Cas1 family.</text>
</comment>
<comment type="function">
    <text evidence="14">CRISPR (clustered regularly interspaced short palindromic repeat), is an adaptive immune system that provides protection against mobile genetic elements (viruses, transposable elements and conjugative plasmids). CRISPR clusters contain spacers, sequences complementary to antecedent mobile elements, and target invading nucleic acids. CRISPR clusters are transcribed and processed into CRISPR RNA (crRNA). Acts as a dsDNA endonuclease. Involved in the integration of spacer DNA into the CRISPR cassette.</text>
</comment>
<dbReference type="GO" id="GO:0004519">
    <property type="term" value="F:endonuclease activity"/>
    <property type="evidence" value="ECO:0007669"/>
    <property type="project" value="UniProtKB-UniRule"/>
</dbReference>
<proteinExistence type="inferred from homology"/>
<dbReference type="Gene3D" id="3.90.320.10">
    <property type="match status" value="1"/>
</dbReference>
<dbReference type="InterPro" id="IPR013343">
    <property type="entry name" value="CRISPR-assoc_prot_Cas4"/>
</dbReference>
<evidence type="ECO:0000259" key="16">
    <source>
        <dbReference type="Pfam" id="PF01930"/>
    </source>
</evidence>
<keyword evidence="6 14" id="KW-0460">Magnesium</keyword>
<keyword evidence="5" id="KW-0269">Exonuclease</keyword>
<evidence type="ECO:0000256" key="2">
    <source>
        <dbReference type="ARBA" id="ARBA00022723"/>
    </source>
</evidence>
<accession>A0A841K847</accession>
<evidence type="ECO:0000256" key="8">
    <source>
        <dbReference type="ARBA" id="ARBA00023014"/>
    </source>
</evidence>
<dbReference type="CDD" id="cd09634">
    <property type="entry name" value="Cas1_I-II-III"/>
    <property type="match status" value="1"/>
</dbReference>
<keyword evidence="8" id="KW-0411">Iron-sulfur</keyword>
<feature type="domain" description="DUF83" evidence="16">
    <location>
        <begin position="26"/>
        <end position="215"/>
    </location>
</feature>
<evidence type="ECO:0000256" key="5">
    <source>
        <dbReference type="ARBA" id="ARBA00022839"/>
    </source>
</evidence>
<comment type="cofactor">
    <cofactor evidence="14">
        <name>Mg(2+)</name>
        <dbReference type="ChEBI" id="CHEBI:18420"/>
    </cofactor>
    <cofactor evidence="14">
        <name>Mn(2+)</name>
        <dbReference type="ChEBI" id="CHEBI:29035"/>
    </cofactor>
</comment>
<evidence type="ECO:0000256" key="4">
    <source>
        <dbReference type="ARBA" id="ARBA00022801"/>
    </source>
</evidence>
<dbReference type="InterPro" id="IPR022765">
    <property type="entry name" value="Dna2/Cas4_DUF83"/>
</dbReference>
<evidence type="ECO:0000256" key="6">
    <source>
        <dbReference type="ARBA" id="ARBA00022842"/>
    </source>
</evidence>
<name>A0A841K847_9HYPH</name>
<protein>
    <recommendedName>
        <fullName evidence="14">CRISPR-associated endonuclease Cas1</fullName>
        <ecNumber evidence="14">3.1.-.-</ecNumber>
    </recommendedName>
</protein>
<sequence>MTDPQLELHLPAPPISGDMPLIPARMVNEFVYCPRLAYLMWAQGEWAETGDTVEGKRVHARVDRPNAPLPAPQTLEGDGAPEDDKIVSRSLTLSSTKMGVIAKLDIAEAEDGAVTPVDYKRGKRPHVAQGAYEPERIQICLQALLLEEHGYRVKEGAIYYAESRERVRIALDDSLRMAARTAVSELRLTVSQSRIPPPLKDSPKCPRCALVTVCLPDEMRALSGSSIAPRTIAVPPDEALPLVVQSQHARIGKEGEALKIVDEEQGETLVRLIDISDVALFGNVSITTPALTALLEREIPVTFHSHSGWFRGVAHGIGHRNVEVRTAQYRMSFDEAACLRFAKDLVAAKIANQRTILRRNWRGTAEDRQAALDRLSAARQSANGATTLTQLLGIEGDAAAVYFRAFASLLKPPRDTKVSGELAPFRFEARNRRPPTDPVNAMLSLAYAMLTRHLTITLASVGLDPYRGFYHAPRYGRPALALDIMEPFRAIIADSVVLSAINTGEVGPNDFVVAVTGTAFTQAGRRRFVGAFERRLSQETTHPVFGYQVSMRRMLLIQARLLSRFLLGELPSYPHFLPR</sequence>
<evidence type="ECO:0000256" key="12">
    <source>
        <dbReference type="ARBA" id="ARBA00033996"/>
    </source>
</evidence>
<dbReference type="InterPro" id="IPR042206">
    <property type="entry name" value="CRISPR-assoc_Cas1_C"/>
</dbReference>
<dbReference type="GO" id="GO:0051536">
    <property type="term" value="F:iron-sulfur cluster binding"/>
    <property type="evidence" value="ECO:0007669"/>
    <property type="project" value="UniProtKB-KW"/>
</dbReference>
<dbReference type="Gene3D" id="1.20.120.920">
    <property type="entry name" value="CRISPR-associated endonuclease Cas1, C-terminal domain"/>
    <property type="match status" value="1"/>
</dbReference>
<reference evidence="17 18" key="1">
    <citation type="submission" date="2020-08" db="EMBL/GenBank/DDBJ databases">
        <title>Genomic Encyclopedia of Type Strains, Phase IV (KMG-IV): sequencing the most valuable type-strain genomes for metagenomic binning, comparative biology and taxonomic classification.</title>
        <authorList>
            <person name="Goeker M."/>
        </authorList>
    </citation>
    <scope>NUCLEOTIDE SEQUENCE [LARGE SCALE GENOMIC DNA]</scope>
    <source>
        <strain evidence="17 18">DSM 101465</strain>
    </source>
</reference>
<dbReference type="RefSeq" id="WP_183332241.1">
    <property type="nucleotide sequence ID" value="NZ_BMHX01000002.1"/>
</dbReference>
<dbReference type="PANTHER" id="PTHR34353:SF2">
    <property type="entry name" value="CRISPR-ASSOCIATED ENDONUCLEASE CAS1 1"/>
    <property type="match status" value="1"/>
</dbReference>
<dbReference type="EC" id="3.1.-.-" evidence="14"/>
<dbReference type="GO" id="GO:0003677">
    <property type="term" value="F:DNA binding"/>
    <property type="evidence" value="ECO:0007669"/>
    <property type="project" value="UniProtKB-KW"/>
</dbReference>
<keyword evidence="11 14" id="KW-0464">Manganese</keyword>
<dbReference type="AlphaFoldDB" id="A0A841K847"/>
<dbReference type="PANTHER" id="PTHR34353">
    <property type="entry name" value="CRISPR-ASSOCIATED ENDONUCLEASE CAS1 1"/>
    <property type="match status" value="1"/>
</dbReference>
<evidence type="ECO:0000313" key="17">
    <source>
        <dbReference type="EMBL" id="MBB6167034.1"/>
    </source>
</evidence>
<dbReference type="GO" id="GO:0004527">
    <property type="term" value="F:exonuclease activity"/>
    <property type="evidence" value="ECO:0007669"/>
    <property type="project" value="UniProtKB-KW"/>
</dbReference>
<dbReference type="GO" id="GO:0046872">
    <property type="term" value="F:metal ion binding"/>
    <property type="evidence" value="ECO:0007669"/>
    <property type="project" value="UniProtKB-UniRule"/>
</dbReference>
<evidence type="ECO:0000256" key="10">
    <source>
        <dbReference type="ARBA" id="ARBA00023125"/>
    </source>
</evidence>
<keyword evidence="4 14" id="KW-0378">Hydrolase</keyword>
<dbReference type="Gene3D" id="3.100.10.20">
    <property type="entry name" value="CRISPR-associated endonuclease Cas1, N-terminal domain"/>
    <property type="match status" value="1"/>
</dbReference>
<gene>
    <name evidence="14" type="primary">cas1</name>
    <name evidence="17" type="ORF">HNQ73_000652</name>
</gene>
<comment type="caution">
    <text evidence="17">The sequence shown here is derived from an EMBL/GenBank/DDBJ whole genome shotgun (WGS) entry which is preliminary data.</text>
</comment>
<evidence type="ECO:0000256" key="11">
    <source>
        <dbReference type="ARBA" id="ARBA00023211"/>
    </source>
</evidence>
<dbReference type="GO" id="GO:0043571">
    <property type="term" value="P:maintenance of CRISPR repeat elements"/>
    <property type="evidence" value="ECO:0007669"/>
    <property type="project" value="UniProtKB-UniRule"/>
</dbReference>
<keyword evidence="7" id="KW-0408">Iron</keyword>
<dbReference type="GO" id="GO:0051607">
    <property type="term" value="P:defense response to virus"/>
    <property type="evidence" value="ECO:0007669"/>
    <property type="project" value="UniProtKB-UniRule"/>
</dbReference>
<evidence type="ECO:0000256" key="1">
    <source>
        <dbReference type="ARBA" id="ARBA00022722"/>
    </source>
</evidence>
<comment type="subunit">
    <text evidence="13 14">Homodimer, forms a heterotetramer with a Cas2 homodimer.</text>
</comment>
<evidence type="ECO:0000256" key="9">
    <source>
        <dbReference type="ARBA" id="ARBA00023118"/>
    </source>
</evidence>
<feature type="binding site" evidence="14">
    <location>
        <position position="395"/>
    </location>
    <ligand>
        <name>Mn(2+)</name>
        <dbReference type="ChEBI" id="CHEBI:29035"/>
    </ligand>
</feature>
<evidence type="ECO:0000256" key="13">
    <source>
        <dbReference type="ARBA" id="ARBA00038592"/>
    </source>
</evidence>
<keyword evidence="10 14" id="KW-0238">DNA-binding</keyword>
<dbReference type="InterPro" id="IPR011604">
    <property type="entry name" value="PDDEXK-like_dom_sf"/>
</dbReference>
<keyword evidence="18" id="KW-1185">Reference proteome</keyword>
<keyword evidence="9 14" id="KW-0051">Antiviral defense</keyword>
<dbReference type="HAMAP" id="MF_01470">
    <property type="entry name" value="Cas1"/>
    <property type="match status" value="1"/>
</dbReference>
<evidence type="ECO:0000256" key="14">
    <source>
        <dbReference type="HAMAP-Rule" id="MF_01470"/>
    </source>
</evidence>
<keyword evidence="1 14" id="KW-0540">Nuclease</keyword>
<evidence type="ECO:0000256" key="15">
    <source>
        <dbReference type="SAM" id="MobiDB-lite"/>
    </source>
</evidence>
<evidence type="ECO:0000256" key="7">
    <source>
        <dbReference type="ARBA" id="ARBA00023004"/>
    </source>
</evidence>
<dbReference type="Proteomes" id="UP000588017">
    <property type="component" value="Unassembled WGS sequence"/>
</dbReference>
<dbReference type="Pfam" id="PF01867">
    <property type="entry name" value="Cas_Cas1"/>
    <property type="match status" value="1"/>
</dbReference>
<dbReference type="NCBIfam" id="TIGR00287">
    <property type="entry name" value="cas1"/>
    <property type="match status" value="1"/>
</dbReference>
<dbReference type="NCBIfam" id="TIGR00372">
    <property type="entry name" value="cas4"/>
    <property type="match status" value="1"/>
</dbReference>
<dbReference type="InterPro" id="IPR002729">
    <property type="entry name" value="CRISPR-assoc_Cas1"/>
</dbReference>
<evidence type="ECO:0000313" key="18">
    <source>
        <dbReference type="Proteomes" id="UP000588017"/>
    </source>
</evidence>
<dbReference type="InterPro" id="IPR050646">
    <property type="entry name" value="Cas1"/>
</dbReference>
<feature type="binding site" evidence="14">
    <location>
        <position position="486"/>
    </location>
    <ligand>
        <name>Mn(2+)</name>
        <dbReference type="ChEBI" id="CHEBI:29035"/>
    </ligand>
</feature>
<keyword evidence="3 14" id="KW-0255">Endonuclease</keyword>
<dbReference type="Pfam" id="PF01930">
    <property type="entry name" value="Cas_Cas4"/>
    <property type="match status" value="1"/>
</dbReference>
<feature type="region of interest" description="Disordered" evidence="15">
    <location>
        <begin position="60"/>
        <end position="83"/>
    </location>
</feature>
<dbReference type="EMBL" id="JACHEH010000002">
    <property type="protein sequence ID" value="MBB6167034.1"/>
    <property type="molecule type" value="Genomic_DNA"/>
</dbReference>
<organism evidence="17 18">
    <name type="scientific">Chelatococcus composti</name>
    <dbReference type="NCBI Taxonomy" id="1743235"/>
    <lineage>
        <taxon>Bacteria</taxon>
        <taxon>Pseudomonadati</taxon>
        <taxon>Pseudomonadota</taxon>
        <taxon>Alphaproteobacteria</taxon>
        <taxon>Hyphomicrobiales</taxon>
        <taxon>Chelatococcaceae</taxon>
        <taxon>Chelatococcus</taxon>
    </lineage>
</organism>
<feature type="binding site" evidence="14">
    <location>
        <position position="471"/>
    </location>
    <ligand>
        <name>Mn(2+)</name>
        <dbReference type="ChEBI" id="CHEBI:29035"/>
    </ligand>
</feature>